<evidence type="ECO:0000256" key="1">
    <source>
        <dbReference type="ARBA" id="ARBA00004651"/>
    </source>
</evidence>
<keyword evidence="10 16" id="KW-1133">Transmembrane helix</keyword>
<evidence type="ECO:0000256" key="4">
    <source>
        <dbReference type="ARBA" id="ARBA00022618"/>
    </source>
</evidence>
<feature type="transmembrane region" description="Helical" evidence="16">
    <location>
        <begin position="135"/>
        <end position="156"/>
    </location>
</feature>
<feature type="transmembrane region" description="Helical" evidence="16">
    <location>
        <begin position="168"/>
        <end position="185"/>
    </location>
</feature>
<dbReference type="EMBL" id="BMDX01000006">
    <property type="protein sequence ID" value="GGA74430.1"/>
    <property type="molecule type" value="Genomic_DNA"/>
</dbReference>
<evidence type="ECO:0000256" key="16">
    <source>
        <dbReference type="HAMAP-Rule" id="MF_00913"/>
    </source>
</evidence>
<evidence type="ECO:0000256" key="11">
    <source>
        <dbReference type="ARBA" id="ARBA00023136"/>
    </source>
</evidence>
<dbReference type="InterPro" id="IPR013437">
    <property type="entry name" value="FtsW"/>
</dbReference>
<feature type="transmembrane region" description="Helical" evidence="16">
    <location>
        <begin position="191"/>
        <end position="208"/>
    </location>
</feature>
<dbReference type="GO" id="GO:0005886">
    <property type="term" value="C:plasma membrane"/>
    <property type="evidence" value="ECO:0007669"/>
    <property type="project" value="UniProtKB-SubCell"/>
</dbReference>
<dbReference type="OrthoDB" id="9768187at2"/>
<evidence type="ECO:0000256" key="13">
    <source>
        <dbReference type="ARBA" id="ARBA00023316"/>
    </source>
</evidence>
<dbReference type="InterPro" id="IPR001182">
    <property type="entry name" value="FtsW/RodA"/>
</dbReference>
<dbReference type="InterPro" id="IPR018365">
    <property type="entry name" value="Cell_cycle_FtsW-rel_CS"/>
</dbReference>
<comment type="catalytic activity">
    <reaction evidence="15 16">
        <text>[GlcNAc-(1-&gt;4)-Mur2Ac(oyl-L-Ala-gamma-D-Glu-L-Lys-D-Ala-D-Ala)](n)-di-trans,octa-cis-undecaprenyl diphosphate + beta-D-GlcNAc-(1-&gt;4)-Mur2Ac(oyl-L-Ala-gamma-D-Glu-L-Lys-D-Ala-D-Ala)-di-trans,octa-cis-undecaprenyl diphosphate = [GlcNAc-(1-&gt;4)-Mur2Ac(oyl-L-Ala-gamma-D-Glu-L-Lys-D-Ala-D-Ala)](n+1)-di-trans,octa-cis-undecaprenyl diphosphate + di-trans,octa-cis-undecaprenyl diphosphate + H(+)</text>
        <dbReference type="Rhea" id="RHEA:23708"/>
        <dbReference type="Rhea" id="RHEA-COMP:9602"/>
        <dbReference type="Rhea" id="RHEA-COMP:9603"/>
        <dbReference type="ChEBI" id="CHEBI:15378"/>
        <dbReference type="ChEBI" id="CHEBI:58405"/>
        <dbReference type="ChEBI" id="CHEBI:60033"/>
        <dbReference type="ChEBI" id="CHEBI:78435"/>
        <dbReference type="EC" id="2.4.99.28"/>
    </reaction>
</comment>
<dbReference type="PROSITE" id="PS00428">
    <property type="entry name" value="FTSW_RODA_SPOVE"/>
    <property type="match status" value="1"/>
</dbReference>
<keyword evidence="8 16" id="KW-0133">Cell shape</keyword>
<organism evidence="17 18">
    <name type="scientific">Neiella marina</name>
    <dbReference type="NCBI Taxonomy" id="508461"/>
    <lineage>
        <taxon>Bacteria</taxon>
        <taxon>Pseudomonadati</taxon>
        <taxon>Pseudomonadota</taxon>
        <taxon>Gammaproteobacteria</taxon>
        <taxon>Alteromonadales</taxon>
        <taxon>Echinimonadaceae</taxon>
        <taxon>Neiella</taxon>
    </lineage>
</organism>
<dbReference type="GO" id="GO:0043093">
    <property type="term" value="P:FtsZ-dependent cytokinesis"/>
    <property type="evidence" value="ECO:0007669"/>
    <property type="project" value="UniProtKB-UniRule"/>
</dbReference>
<dbReference type="AlphaFoldDB" id="A0A8J2U4H0"/>
<dbReference type="Proteomes" id="UP000619743">
    <property type="component" value="Unassembled WGS sequence"/>
</dbReference>
<keyword evidence="13 16" id="KW-0961">Cell wall biogenesis/degradation</keyword>
<proteinExistence type="inferred from homology"/>
<keyword evidence="5 16" id="KW-0328">Glycosyltransferase</keyword>
<keyword evidence="4 16" id="KW-0132">Cell division</keyword>
<keyword evidence="16" id="KW-0997">Cell inner membrane</keyword>
<evidence type="ECO:0000256" key="10">
    <source>
        <dbReference type="ARBA" id="ARBA00022989"/>
    </source>
</evidence>
<comment type="function">
    <text evidence="16">Peptidoglycan polymerase that is essential for cell division.</text>
</comment>
<feature type="transmembrane region" description="Helical" evidence="16">
    <location>
        <begin position="215"/>
        <end position="235"/>
    </location>
</feature>
<keyword evidence="7 16" id="KW-0812">Transmembrane</keyword>
<dbReference type="PANTHER" id="PTHR30474:SF2">
    <property type="entry name" value="PEPTIDOGLYCAN GLYCOSYLTRANSFERASE FTSW-RELATED"/>
    <property type="match status" value="1"/>
</dbReference>
<evidence type="ECO:0000256" key="15">
    <source>
        <dbReference type="ARBA" id="ARBA00049902"/>
    </source>
</evidence>
<dbReference type="GO" id="GO:0008955">
    <property type="term" value="F:peptidoglycan glycosyltransferase activity"/>
    <property type="evidence" value="ECO:0007669"/>
    <property type="project" value="UniProtKB-UniRule"/>
</dbReference>
<name>A0A8J2U4H0_9GAMM</name>
<evidence type="ECO:0000256" key="9">
    <source>
        <dbReference type="ARBA" id="ARBA00022984"/>
    </source>
</evidence>
<feature type="transmembrane region" description="Helical" evidence="16">
    <location>
        <begin position="72"/>
        <end position="92"/>
    </location>
</feature>
<evidence type="ECO:0000313" key="17">
    <source>
        <dbReference type="EMBL" id="GGA74430.1"/>
    </source>
</evidence>
<comment type="caution">
    <text evidence="17">The sequence shown here is derived from an EMBL/GenBank/DDBJ whole genome shotgun (WGS) entry which is preliminary data.</text>
</comment>
<keyword evidence="9 16" id="KW-0573">Peptidoglycan synthesis</keyword>
<feature type="transmembrane region" description="Helical" evidence="16">
    <location>
        <begin position="331"/>
        <end position="355"/>
    </location>
</feature>
<dbReference type="PANTHER" id="PTHR30474">
    <property type="entry name" value="CELL CYCLE PROTEIN"/>
    <property type="match status" value="1"/>
</dbReference>
<evidence type="ECO:0000256" key="8">
    <source>
        <dbReference type="ARBA" id="ARBA00022960"/>
    </source>
</evidence>
<protein>
    <recommendedName>
        <fullName evidence="16">Probable peptidoglycan glycosyltransferase FtsW</fullName>
        <shortName evidence="16">PGT</shortName>
        <ecNumber evidence="16">2.4.99.28</ecNumber>
    </recommendedName>
    <alternativeName>
        <fullName evidence="16">Cell division protein FtsW</fullName>
    </alternativeName>
    <alternativeName>
        <fullName evidence="16">Cell wall polymerase</fullName>
    </alternativeName>
    <alternativeName>
        <fullName evidence="16">Peptidoglycan polymerase</fullName>
        <shortName evidence="16">PG polymerase</shortName>
    </alternativeName>
</protein>
<dbReference type="GO" id="GO:0071555">
    <property type="term" value="P:cell wall organization"/>
    <property type="evidence" value="ECO:0007669"/>
    <property type="project" value="UniProtKB-KW"/>
</dbReference>
<dbReference type="GO" id="GO:0032153">
    <property type="term" value="C:cell division site"/>
    <property type="evidence" value="ECO:0007669"/>
    <property type="project" value="UniProtKB-UniRule"/>
</dbReference>
<reference evidence="18" key="1">
    <citation type="journal article" date="2019" name="Int. J. Syst. Evol. Microbiol.">
        <title>The Global Catalogue of Microorganisms (GCM) 10K type strain sequencing project: providing services to taxonomists for standard genome sequencing and annotation.</title>
        <authorList>
            <consortium name="The Broad Institute Genomics Platform"/>
            <consortium name="The Broad Institute Genome Sequencing Center for Infectious Disease"/>
            <person name="Wu L."/>
            <person name="Ma J."/>
        </authorList>
    </citation>
    <scope>NUCLEOTIDE SEQUENCE [LARGE SCALE GENOMIC DNA]</scope>
    <source>
        <strain evidence="18">CGMCC 1.10130</strain>
    </source>
</reference>
<dbReference type="HAMAP" id="MF_00913">
    <property type="entry name" value="PGT_FtsW_proteobact"/>
    <property type="match status" value="1"/>
</dbReference>
<dbReference type="EC" id="2.4.99.28" evidence="16"/>
<feature type="transmembrane region" description="Helical" evidence="16">
    <location>
        <begin position="367"/>
        <end position="386"/>
    </location>
</feature>
<gene>
    <name evidence="16 17" type="primary">ftsW</name>
    <name evidence="17" type="ORF">GCM10011369_15300</name>
</gene>
<dbReference type="GO" id="GO:0008360">
    <property type="term" value="P:regulation of cell shape"/>
    <property type="evidence" value="ECO:0007669"/>
    <property type="project" value="UniProtKB-KW"/>
</dbReference>
<comment type="pathway">
    <text evidence="2 16">Cell wall biogenesis; peptidoglycan biosynthesis.</text>
</comment>
<feature type="transmembrane region" description="Helical" evidence="16">
    <location>
        <begin position="298"/>
        <end position="319"/>
    </location>
</feature>
<evidence type="ECO:0000256" key="7">
    <source>
        <dbReference type="ARBA" id="ARBA00022692"/>
    </source>
</evidence>
<evidence type="ECO:0000256" key="12">
    <source>
        <dbReference type="ARBA" id="ARBA00023306"/>
    </source>
</evidence>
<evidence type="ECO:0000256" key="6">
    <source>
        <dbReference type="ARBA" id="ARBA00022679"/>
    </source>
</evidence>
<comment type="subcellular location">
    <subcellularLocation>
        <location evidence="16">Cell inner membrane</location>
        <topology evidence="16">Multi-pass membrane protein</topology>
    </subcellularLocation>
    <subcellularLocation>
        <location evidence="1">Cell membrane</location>
        <topology evidence="1">Multi-pass membrane protein</topology>
    </subcellularLocation>
    <text evidence="16">Localizes to the division septum.</text>
</comment>
<evidence type="ECO:0000313" key="18">
    <source>
        <dbReference type="Proteomes" id="UP000619743"/>
    </source>
</evidence>
<keyword evidence="6 16" id="KW-0808">Transferase</keyword>
<evidence type="ECO:0000256" key="2">
    <source>
        <dbReference type="ARBA" id="ARBA00004752"/>
    </source>
</evidence>
<evidence type="ECO:0000256" key="3">
    <source>
        <dbReference type="ARBA" id="ARBA00022475"/>
    </source>
</evidence>
<dbReference type="GO" id="GO:0015648">
    <property type="term" value="F:lipid-linked peptidoglycan transporter activity"/>
    <property type="evidence" value="ECO:0007669"/>
    <property type="project" value="TreeGrafter"/>
</dbReference>
<comment type="similarity">
    <text evidence="14 16">Belongs to the SEDS family. FtsW subfamily.</text>
</comment>
<dbReference type="NCBIfam" id="NF008042">
    <property type="entry name" value="PRK10774.1"/>
    <property type="match status" value="1"/>
</dbReference>
<feature type="transmembrane region" description="Helical" evidence="16">
    <location>
        <begin position="104"/>
        <end position="123"/>
    </location>
</feature>
<keyword evidence="11 16" id="KW-0472">Membrane</keyword>
<dbReference type="Pfam" id="PF01098">
    <property type="entry name" value="FTSW_RODA_SPOVE"/>
    <property type="match status" value="1"/>
</dbReference>
<dbReference type="GO" id="GO:0009252">
    <property type="term" value="P:peptidoglycan biosynthetic process"/>
    <property type="evidence" value="ECO:0007669"/>
    <property type="project" value="UniProtKB-UniRule"/>
</dbReference>
<evidence type="ECO:0000256" key="14">
    <source>
        <dbReference type="ARBA" id="ARBA00038053"/>
    </source>
</evidence>
<keyword evidence="12 16" id="KW-0131">Cell cycle</keyword>
<sequence>MMATLSQWRSNWTWPAWTQLLLARTEGRPAAPSLYDGTLITCALALMATGLVMVMSASIPEAQKIFGNPYHFAIRHAVFLCIALAVAGAILHVPMYRWQQGNSLLLLIAFVLLVAVLIIGKKVNGSTRWLALGPINIQVAELAKLFFFSYLAGYLVRRHDEVRENVKGFLKPLVVFFFLACLLIMQPDLGTVVVMLVTTMGMLFLAGAKLWQFAALVMTGVGAVVLLIMFSPYRLRRVTSFWDPWADPFGSGYQLTQSLMAFGRGSWTGEGLGNSIQKLSYLPEAHTDFVIAILAEELGFIGVVGVVLLLSVIVFRGLLIGREALNNERYFEGFLASGIGIWLCFQGVVNIGASAGLLPTKGLTLPLVSYGGSSMVILSIAIAVLIRIDHEMRMANVQAVGGRSK</sequence>
<keyword evidence="3 16" id="KW-1003">Cell membrane</keyword>
<accession>A0A8J2U4H0</accession>
<keyword evidence="18" id="KW-1185">Reference proteome</keyword>
<feature type="transmembrane region" description="Helical" evidence="16">
    <location>
        <begin position="38"/>
        <end position="60"/>
    </location>
</feature>
<evidence type="ECO:0000256" key="5">
    <source>
        <dbReference type="ARBA" id="ARBA00022676"/>
    </source>
</evidence>
<dbReference type="UniPathway" id="UPA00219"/>
<dbReference type="NCBIfam" id="TIGR02614">
    <property type="entry name" value="ftsW"/>
    <property type="match status" value="1"/>
</dbReference>